<feature type="transmembrane region" description="Helical" evidence="1">
    <location>
        <begin position="31"/>
        <end position="48"/>
    </location>
</feature>
<dbReference type="EMBL" id="PRLM01000001">
    <property type="protein sequence ID" value="RYC75109.1"/>
    <property type="molecule type" value="Genomic_DNA"/>
</dbReference>
<evidence type="ECO:0000256" key="1">
    <source>
        <dbReference type="SAM" id="Phobius"/>
    </source>
</evidence>
<keyword evidence="1" id="KW-0472">Membrane</keyword>
<name>A0ABY0FP14_9BACT</name>
<keyword evidence="3" id="KW-1185">Reference proteome</keyword>
<protein>
    <submittedName>
        <fullName evidence="2">Uncharacterized protein</fullName>
    </submittedName>
</protein>
<dbReference type="Proteomes" id="UP001191019">
    <property type="component" value="Unassembled WGS sequence"/>
</dbReference>
<evidence type="ECO:0000313" key="3">
    <source>
        <dbReference type="Proteomes" id="UP001191019"/>
    </source>
</evidence>
<gene>
    <name evidence="2" type="ORF">G3RUM_00045</name>
</gene>
<comment type="caution">
    <text evidence="2">The sequence shown here is derived from an EMBL/GenBank/DDBJ whole genome shotgun (WGS) entry which is preliminary data.</text>
</comment>
<keyword evidence="1" id="KW-1133">Transmembrane helix</keyword>
<organism evidence="2 3">
    <name type="scientific">Candidatus Nanosyncoccus alces</name>
    <dbReference type="NCBI Taxonomy" id="2171997"/>
    <lineage>
        <taxon>Bacteria</taxon>
        <taxon>Candidatus Saccharimonadota</taxon>
        <taxon>Candidatus Nanosyncoccalia</taxon>
        <taxon>Candidatus Nanosyncoccales</taxon>
        <taxon>Candidatus Nanosyncoccaceae</taxon>
        <taxon>Candidatus Nanosyncoccus</taxon>
    </lineage>
</organism>
<reference evidence="2 3" key="1">
    <citation type="journal article" date="2018" name="bioRxiv">
        <title>Evidence of independent acquisition and adaption of ultra-small bacteria to human hosts across the highly diverse yet reduced genomes of the phylum Saccharibacteria.</title>
        <authorList>
            <person name="McLean J.S."/>
            <person name="Bor B."/>
            <person name="To T.T."/>
            <person name="Liu Q."/>
            <person name="Kearns K.A."/>
            <person name="Solden L.M."/>
            <person name="Wrighton K.C."/>
            <person name="He X."/>
            <person name="Shi W."/>
        </authorList>
    </citation>
    <scope>NUCLEOTIDE SEQUENCE [LARGE SCALE GENOMIC DNA]</scope>
    <source>
        <strain evidence="2 3">TM7_G3_2_Rum_HOT_351B</strain>
    </source>
</reference>
<accession>A0ABY0FP14</accession>
<sequence length="81" mass="9248">MRVFIIGPDLRRGFFMPTIEFTNIVIDRLHLINEYMTAIAIVIIIVGLRNKLTTDNRRKFVFSSIIPDNIDTIASGTPNVQ</sequence>
<evidence type="ECO:0000313" key="2">
    <source>
        <dbReference type="EMBL" id="RYC75109.1"/>
    </source>
</evidence>
<proteinExistence type="predicted"/>
<keyword evidence="1" id="KW-0812">Transmembrane</keyword>
<reference evidence="2 3" key="2">
    <citation type="journal article" date="2020" name="Cell Rep.">
        <title>Acquisition and Adaptation of Ultra-small Parasitic Reduced Genome Bacteria to Mammalian Hosts.</title>
        <authorList>
            <person name="McLean J.S."/>
            <person name="Bor B."/>
            <person name="Kerns K.A."/>
            <person name="Liu Q."/>
            <person name="To T.T."/>
            <person name="Solden L."/>
            <person name="Hendrickson E.L."/>
            <person name="Wrighton K."/>
            <person name="Shi W."/>
            <person name="He X."/>
        </authorList>
    </citation>
    <scope>NUCLEOTIDE SEQUENCE [LARGE SCALE GENOMIC DNA]</scope>
    <source>
        <strain evidence="2 3">TM7_G3_2_Rum_HOT_351B</strain>
    </source>
</reference>